<organism evidence="1 2">
    <name type="scientific">Paenibacillus alvei</name>
    <name type="common">Bacillus alvei</name>
    <dbReference type="NCBI Taxonomy" id="44250"/>
    <lineage>
        <taxon>Bacteria</taxon>
        <taxon>Bacillati</taxon>
        <taxon>Bacillota</taxon>
        <taxon>Bacilli</taxon>
        <taxon>Bacillales</taxon>
        <taxon>Paenibacillaceae</taxon>
        <taxon>Paenibacillus</taxon>
    </lineage>
</organism>
<protein>
    <submittedName>
        <fullName evidence="1">Uncharacterized protein</fullName>
    </submittedName>
</protein>
<evidence type="ECO:0000313" key="1">
    <source>
        <dbReference type="EMBL" id="MCY9760551.1"/>
    </source>
</evidence>
<evidence type="ECO:0000313" key="2">
    <source>
        <dbReference type="Proteomes" id="UP001527181"/>
    </source>
</evidence>
<comment type="caution">
    <text evidence="1">The sequence shown here is derived from an EMBL/GenBank/DDBJ whole genome shotgun (WGS) entry which is preliminary data.</text>
</comment>
<reference evidence="1 2" key="1">
    <citation type="submission" date="2022-05" db="EMBL/GenBank/DDBJ databases">
        <title>Genome Sequencing of Bee-Associated Microbes.</title>
        <authorList>
            <person name="Dunlap C."/>
        </authorList>
    </citation>
    <scope>NUCLEOTIDE SEQUENCE [LARGE SCALE GENOMIC DNA]</scope>
    <source>
        <strain evidence="1 2">NRRL B-04010</strain>
    </source>
</reference>
<dbReference type="Proteomes" id="UP001527181">
    <property type="component" value="Unassembled WGS sequence"/>
</dbReference>
<dbReference type="EMBL" id="JAMDNP010000013">
    <property type="protein sequence ID" value="MCY9760551.1"/>
    <property type="molecule type" value="Genomic_DNA"/>
</dbReference>
<sequence length="64" mass="6925">MKAKEITVGYTFTKNLGNYQSVKVDASVTMAVDEGESPEVVAATGYKYCREQVKKGISEFGNGV</sequence>
<proteinExistence type="predicted"/>
<keyword evidence="2" id="KW-1185">Reference proteome</keyword>
<dbReference type="GeneID" id="94489142"/>
<accession>A0ABT4GVU7</accession>
<gene>
    <name evidence="1" type="ORF">M5X12_08170</name>
</gene>
<name>A0ABT4GVU7_PAEAL</name>
<dbReference type="RefSeq" id="WP_005545900.1">
    <property type="nucleotide sequence ID" value="NZ_JAMDLX010000165.1"/>
</dbReference>